<accession>A0A6S6TQB3</accession>
<evidence type="ECO:0000313" key="1">
    <source>
        <dbReference type="EMBL" id="CAA6817206.1"/>
    </source>
</evidence>
<organism evidence="1">
    <name type="scientific">uncultured Sulfurovum sp</name>
    <dbReference type="NCBI Taxonomy" id="269237"/>
    <lineage>
        <taxon>Bacteria</taxon>
        <taxon>Pseudomonadati</taxon>
        <taxon>Campylobacterota</taxon>
        <taxon>Epsilonproteobacteria</taxon>
        <taxon>Campylobacterales</taxon>
        <taxon>Sulfurovaceae</taxon>
        <taxon>Sulfurovum</taxon>
        <taxon>environmental samples</taxon>
    </lineage>
</organism>
<name>A0A6S6TQB3_9BACT</name>
<dbReference type="EMBL" id="CACVAP010000086">
    <property type="protein sequence ID" value="CAA6817206.1"/>
    <property type="molecule type" value="Genomic_DNA"/>
</dbReference>
<protein>
    <submittedName>
        <fullName evidence="1">Uncharacterized protein</fullName>
    </submittedName>
</protein>
<sequence>MIKKPANRFALPKVIISEVDSENILEFKVKYEKLARLDRFEVEAMHYDEKNEIIFDEVKVNDGLIEIVYKENNKKLVVEIEGKAYEISGQKIGGKQRLLENRVSKTKVQLELMNHIEDGEGNKRVSRTERELIVLGDIKLYSQIVGREVKTTKEIYLIKRFLEYRSDLLFYYGFVDNFFKVVGNEKELWKIDFNTSHSEQLIEYIKYTFNDNLKNDRQYLNEYVTNDVQIQKDFNKVKNVFSELRHALLHFNYDFFQKLFNGQDVGFDLDIEFLNLFIDNIDKLNIETKKEFIGDEKIRLFGENLSLAKVYELYSHICVNRVGFNKFINSMLIKDGIENEALKDKFSTKFTGNAYYIDIHNSREYKDLYKKHKRLVINVSTLKDGRAIRQENKKIAELKKQMTTMTTTNSLARLECKLRLAFGFLYNEYNDYKAFKNSFDSNLKNNQFDVSNVDTSKAYFLSTYENRKPRTRERIDKVLKEIESLELKGLIANDPLLKFILLMFVFMPQALKGEFLGFVKKYYHDVHSIEKDTKDKEEDLIEFMPLSLKLKILGRNIRTLTLFKYALGSPINYNSTDEVFYVEGNRYGKVYKQLGISHNQEEFDKTLTVSLLRYYSALFKLVNDFEIYSLAKGNPTVVNLDVLVDDSSSPYKFRGFYNFGNMIGQIHGLTHNQIKNEEIMIRNKIAHFDIEMLLKKPLLAQIKLDVQRKNLIKFIEDRGDMKSVLGYDAINDFSMKMVHLRTKIKVNSDKLQIMMGLLTNVKTPNDFYNIYKVKGIESINQHLLDVIGVTESEKKIEKEINEGNKRAVK</sequence>
<reference evidence="1" key="1">
    <citation type="submission" date="2020-01" db="EMBL/GenBank/DDBJ databases">
        <authorList>
            <person name="Meier V. D."/>
            <person name="Meier V D."/>
        </authorList>
    </citation>
    <scope>NUCLEOTIDE SEQUENCE</scope>
    <source>
        <strain evidence="1">HLG_WM_MAG_06</strain>
    </source>
</reference>
<gene>
    <name evidence="1" type="ORF">HELGO_WM1314</name>
</gene>
<proteinExistence type="predicted"/>
<dbReference type="NCBIfam" id="NF038193">
    <property type="entry name" value="VI_Cas13c"/>
    <property type="match status" value="1"/>
</dbReference>
<dbReference type="AlphaFoldDB" id="A0A6S6TQB3"/>